<organism evidence="2 3">
    <name type="scientific">Acrobeloides nanus</name>
    <dbReference type="NCBI Taxonomy" id="290746"/>
    <lineage>
        <taxon>Eukaryota</taxon>
        <taxon>Metazoa</taxon>
        <taxon>Ecdysozoa</taxon>
        <taxon>Nematoda</taxon>
        <taxon>Chromadorea</taxon>
        <taxon>Rhabditida</taxon>
        <taxon>Tylenchina</taxon>
        <taxon>Cephalobomorpha</taxon>
        <taxon>Cephaloboidea</taxon>
        <taxon>Cephalobidae</taxon>
        <taxon>Acrobeloides</taxon>
    </lineage>
</organism>
<protein>
    <submittedName>
        <fullName evidence="3 4">Rho-GAP domain-containing protein</fullName>
    </submittedName>
</protein>
<dbReference type="WBParaSite" id="ACRNAN_Path_971.g3733.t1">
    <property type="protein sequence ID" value="ACRNAN_Path_971.g3733.t1"/>
    <property type="gene ID" value="ACRNAN_Path_971.g3733"/>
</dbReference>
<dbReference type="InterPro" id="IPR000198">
    <property type="entry name" value="RhoGAP_dom"/>
</dbReference>
<dbReference type="InterPro" id="IPR008936">
    <property type="entry name" value="Rho_GTPase_activation_prot"/>
</dbReference>
<evidence type="ECO:0000313" key="3">
    <source>
        <dbReference type="WBParaSite" id="ACRNAN_Path_971.g3733.t1"/>
    </source>
</evidence>
<dbReference type="GO" id="GO:0051233">
    <property type="term" value="C:spindle midzone"/>
    <property type="evidence" value="ECO:0007669"/>
    <property type="project" value="TreeGrafter"/>
</dbReference>
<dbReference type="PROSITE" id="PS50238">
    <property type="entry name" value="RHOGAP"/>
    <property type="match status" value="1"/>
</dbReference>
<dbReference type="WBParaSite" id="ACRNAN_Path_971.g3733.t3">
    <property type="protein sequence ID" value="ACRNAN_Path_971.g3733.t3"/>
    <property type="gene ID" value="ACRNAN_Path_971.g3733"/>
</dbReference>
<evidence type="ECO:0000313" key="4">
    <source>
        <dbReference type="WBParaSite" id="ACRNAN_Path_971.g3733.t3"/>
    </source>
</evidence>
<dbReference type="GO" id="GO:0000281">
    <property type="term" value="P:mitotic cytokinesis"/>
    <property type="evidence" value="ECO:0007669"/>
    <property type="project" value="TreeGrafter"/>
</dbReference>
<proteinExistence type="predicted"/>
<dbReference type="Pfam" id="PF00620">
    <property type="entry name" value="RhoGAP"/>
    <property type="match status" value="1"/>
</dbReference>
<dbReference type="GO" id="GO:0032154">
    <property type="term" value="C:cleavage furrow"/>
    <property type="evidence" value="ECO:0007669"/>
    <property type="project" value="TreeGrafter"/>
</dbReference>
<accession>A0A914CFJ3</accession>
<feature type="domain" description="Rho-GAP" evidence="1">
    <location>
        <begin position="60"/>
        <end position="230"/>
    </location>
</feature>
<dbReference type="GO" id="GO:0051256">
    <property type="term" value="P:mitotic spindle midzone assembly"/>
    <property type="evidence" value="ECO:0007669"/>
    <property type="project" value="TreeGrafter"/>
</dbReference>
<dbReference type="SMART" id="SM00324">
    <property type="entry name" value="RhoGAP"/>
    <property type="match status" value="1"/>
</dbReference>
<evidence type="ECO:0000313" key="2">
    <source>
        <dbReference type="Proteomes" id="UP000887540"/>
    </source>
</evidence>
<sequence>MIISEDEDGNLIVNGDVLRCLYCNICYHKNCHSNDNECHAEILQLRYQKDNIVEHQVQSGSLKDFCSNKNHMIPSLLVNCVNALDKNRLDFQGIYRIPGQGSQVQKLLKELKGSKEIVNLDEYATETITGCIKAFLKEIRDPLIPPYLFEDFYQACDSELDFKIHDAILKLPKPHQDTLIYMFGHWNRVVTNSEKNLMTLENLAYCLAPTAVGIYMEKDIKIDAMDTLKA</sequence>
<name>A0A914CFJ3_9BILA</name>
<evidence type="ECO:0000259" key="1">
    <source>
        <dbReference type="PROSITE" id="PS50238"/>
    </source>
</evidence>
<keyword evidence="2" id="KW-1185">Reference proteome</keyword>
<dbReference type="Gene3D" id="1.10.555.10">
    <property type="entry name" value="Rho GTPase activation protein"/>
    <property type="match status" value="1"/>
</dbReference>
<dbReference type="PANTHER" id="PTHR46199:SF3">
    <property type="entry name" value="RAC GTPASE-ACTIVATING PROTEIN 1"/>
    <property type="match status" value="1"/>
</dbReference>
<reference evidence="3 4" key="1">
    <citation type="submission" date="2022-11" db="UniProtKB">
        <authorList>
            <consortium name="WormBaseParasite"/>
        </authorList>
    </citation>
    <scope>IDENTIFICATION</scope>
</reference>
<dbReference type="GO" id="GO:0030496">
    <property type="term" value="C:midbody"/>
    <property type="evidence" value="ECO:0007669"/>
    <property type="project" value="TreeGrafter"/>
</dbReference>
<dbReference type="SUPFAM" id="SSF48350">
    <property type="entry name" value="GTPase activation domain, GAP"/>
    <property type="match status" value="1"/>
</dbReference>
<dbReference type="GO" id="GO:0005096">
    <property type="term" value="F:GTPase activator activity"/>
    <property type="evidence" value="ECO:0007669"/>
    <property type="project" value="TreeGrafter"/>
</dbReference>
<dbReference type="GO" id="GO:0097149">
    <property type="term" value="C:centralspindlin complex"/>
    <property type="evidence" value="ECO:0007669"/>
    <property type="project" value="TreeGrafter"/>
</dbReference>
<dbReference type="AlphaFoldDB" id="A0A914CFJ3"/>
<dbReference type="GO" id="GO:0007266">
    <property type="term" value="P:Rho protein signal transduction"/>
    <property type="evidence" value="ECO:0007669"/>
    <property type="project" value="TreeGrafter"/>
</dbReference>
<dbReference type="GO" id="GO:0005634">
    <property type="term" value="C:nucleus"/>
    <property type="evidence" value="ECO:0007669"/>
    <property type="project" value="TreeGrafter"/>
</dbReference>
<dbReference type="PANTHER" id="PTHR46199">
    <property type="entry name" value="RAC GTPASE-ACTIVATING PROTEIN 1"/>
    <property type="match status" value="1"/>
</dbReference>
<dbReference type="Proteomes" id="UP000887540">
    <property type="component" value="Unplaced"/>
</dbReference>